<reference evidence="2" key="1">
    <citation type="journal article" date="2022" name="Mol. Ecol. Resour.">
        <title>The genomes of chicory, endive, great burdock and yacon provide insights into Asteraceae palaeo-polyploidization history and plant inulin production.</title>
        <authorList>
            <person name="Fan W."/>
            <person name="Wang S."/>
            <person name="Wang H."/>
            <person name="Wang A."/>
            <person name="Jiang F."/>
            <person name="Liu H."/>
            <person name="Zhao H."/>
            <person name="Xu D."/>
            <person name="Zhang Y."/>
        </authorList>
    </citation>
    <scope>NUCLEOTIDE SEQUENCE [LARGE SCALE GENOMIC DNA]</scope>
    <source>
        <strain evidence="2">cv. Punajuju</strain>
    </source>
</reference>
<dbReference type="Proteomes" id="UP001055811">
    <property type="component" value="Linkage Group LG03"/>
</dbReference>
<evidence type="ECO:0000313" key="1">
    <source>
        <dbReference type="EMBL" id="KAI3768905.1"/>
    </source>
</evidence>
<reference evidence="1 2" key="2">
    <citation type="journal article" date="2022" name="Mol. Ecol. Resour.">
        <title>The genomes of chicory, endive, great burdock and yacon provide insights into Asteraceae paleo-polyploidization history and plant inulin production.</title>
        <authorList>
            <person name="Fan W."/>
            <person name="Wang S."/>
            <person name="Wang H."/>
            <person name="Wang A."/>
            <person name="Jiang F."/>
            <person name="Liu H."/>
            <person name="Zhao H."/>
            <person name="Xu D."/>
            <person name="Zhang Y."/>
        </authorList>
    </citation>
    <scope>NUCLEOTIDE SEQUENCE [LARGE SCALE GENOMIC DNA]</scope>
    <source>
        <strain evidence="2">cv. Punajuju</strain>
        <tissue evidence="1">Leaves</tissue>
    </source>
</reference>
<sequence>MKKGVSVFMKNMISLLSSMAKSKSLAIKSKMEAMKARVIIFSLLKNKKLPLTLRTGSISHKIHALLLKNAVSRKDIDQNTNEETDDSLQVGFHKANTFADGDTYRYYDDYDAEDDKYPDLRHSLFDQEDDLDLGNPSASVIDLVKNSMEHDGEDFSLEDEIDHVADLFIMKFHKRMRLQKLQSFKRYQDMLERIFLECSIQYGTLEVDIEYVITREKPSVVLQEEILRECSNA</sequence>
<name>A0ACB9FDF6_CICIN</name>
<gene>
    <name evidence="1" type="ORF">L2E82_19742</name>
</gene>
<comment type="caution">
    <text evidence="1">The sequence shown here is derived from an EMBL/GenBank/DDBJ whole genome shotgun (WGS) entry which is preliminary data.</text>
</comment>
<organism evidence="1 2">
    <name type="scientific">Cichorium intybus</name>
    <name type="common">Chicory</name>
    <dbReference type="NCBI Taxonomy" id="13427"/>
    <lineage>
        <taxon>Eukaryota</taxon>
        <taxon>Viridiplantae</taxon>
        <taxon>Streptophyta</taxon>
        <taxon>Embryophyta</taxon>
        <taxon>Tracheophyta</taxon>
        <taxon>Spermatophyta</taxon>
        <taxon>Magnoliopsida</taxon>
        <taxon>eudicotyledons</taxon>
        <taxon>Gunneridae</taxon>
        <taxon>Pentapetalae</taxon>
        <taxon>asterids</taxon>
        <taxon>campanulids</taxon>
        <taxon>Asterales</taxon>
        <taxon>Asteraceae</taxon>
        <taxon>Cichorioideae</taxon>
        <taxon>Cichorieae</taxon>
        <taxon>Cichoriinae</taxon>
        <taxon>Cichorium</taxon>
    </lineage>
</organism>
<dbReference type="EMBL" id="CM042011">
    <property type="protein sequence ID" value="KAI3768905.1"/>
    <property type="molecule type" value="Genomic_DNA"/>
</dbReference>
<protein>
    <submittedName>
        <fullName evidence="1">Uncharacterized protein</fullName>
    </submittedName>
</protein>
<accession>A0ACB9FDF6</accession>
<proteinExistence type="predicted"/>
<keyword evidence="2" id="KW-1185">Reference proteome</keyword>
<evidence type="ECO:0000313" key="2">
    <source>
        <dbReference type="Proteomes" id="UP001055811"/>
    </source>
</evidence>